<dbReference type="NCBIfam" id="TIGR00714">
    <property type="entry name" value="hscB"/>
    <property type="match status" value="1"/>
</dbReference>
<dbReference type="Pfam" id="PF18256">
    <property type="entry name" value="HscB_4_cys"/>
    <property type="match status" value="1"/>
</dbReference>
<dbReference type="InterPro" id="IPR009073">
    <property type="entry name" value="HscB_oligo_C"/>
</dbReference>
<dbReference type="GO" id="GO:0005739">
    <property type="term" value="C:mitochondrion"/>
    <property type="evidence" value="ECO:0007669"/>
    <property type="project" value="TreeGrafter"/>
</dbReference>
<dbReference type="GO" id="GO:0044571">
    <property type="term" value="P:[2Fe-2S] cluster assembly"/>
    <property type="evidence" value="ECO:0007669"/>
    <property type="project" value="InterPro"/>
</dbReference>
<keyword evidence="3" id="KW-0175">Coiled coil</keyword>
<evidence type="ECO:0000313" key="6">
    <source>
        <dbReference type="Proteomes" id="UP000838878"/>
    </source>
</evidence>
<reference evidence="5" key="1">
    <citation type="submission" date="2021-12" db="EMBL/GenBank/DDBJ databases">
        <authorList>
            <person name="Martin H S."/>
        </authorList>
    </citation>
    <scope>NUCLEOTIDE SEQUENCE</scope>
</reference>
<dbReference type="InterPro" id="IPR040682">
    <property type="entry name" value="HscB_4_cys"/>
</dbReference>
<evidence type="ECO:0000313" key="5">
    <source>
        <dbReference type="EMBL" id="CAH0713641.1"/>
    </source>
</evidence>
<dbReference type="PANTHER" id="PTHR14021:SF15">
    <property type="entry name" value="IRON-SULFUR CLUSTER CO-CHAPERONE PROTEIN HSCB"/>
    <property type="match status" value="1"/>
</dbReference>
<dbReference type="GO" id="GO:0051087">
    <property type="term" value="F:protein-folding chaperone binding"/>
    <property type="evidence" value="ECO:0007669"/>
    <property type="project" value="InterPro"/>
</dbReference>
<protein>
    <recommendedName>
        <fullName evidence="4">J domain-containing protein</fullName>
    </recommendedName>
</protein>
<dbReference type="Pfam" id="PF00226">
    <property type="entry name" value="DnaJ"/>
    <property type="match status" value="1"/>
</dbReference>
<feature type="non-terminal residue" evidence="5">
    <location>
        <position position="219"/>
    </location>
</feature>
<dbReference type="InterPro" id="IPR004640">
    <property type="entry name" value="HscB"/>
</dbReference>
<evidence type="ECO:0000259" key="4">
    <source>
        <dbReference type="PROSITE" id="PS50076"/>
    </source>
</evidence>
<comment type="similarity">
    <text evidence="1">Belongs to the HscB family.</text>
</comment>
<evidence type="ECO:0000256" key="3">
    <source>
        <dbReference type="SAM" id="Coils"/>
    </source>
</evidence>
<dbReference type="OrthoDB" id="448954at2759"/>
<dbReference type="PROSITE" id="PS50076">
    <property type="entry name" value="DNAJ_2"/>
    <property type="match status" value="1"/>
</dbReference>
<feature type="coiled-coil region" evidence="3">
    <location>
        <begin position="147"/>
        <end position="174"/>
    </location>
</feature>
<dbReference type="PANTHER" id="PTHR14021">
    <property type="entry name" value="IRON-SULFUR CLUSTER CO-CHAPERONE PROTEIN HSCB"/>
    <property type="match status" value="1"/>
</dbReference>
<dbReference type="Pfam" id="PF07743">
    <property type="entry name" value="HSCB_C"/>
    <property type="match status" value="1"/>
</dbReference>
<accession>A0A8J9Y4T0</accession>
<organism evidence="5 6">
    <name type="scientific">Brenthis ino</name>
    <name type="common">lesser marbled fritillary</name>
    <dbReference type="NCBI Taxonomy" id="405034"/>
    <lineage>
        <taxon>Eukaryota</taxon>
        <taxon>Metazoa</taxon>
        <taxon>Ecdysozoa</taxon>
        <taxon>Arthropoda</taxon>
        <taxon>Hexapoda</taxon>
        <taxon>Insecta</taxon>
        <taxon>Pterygota</taxon>
        <taxon>Neoptera</taxon>
        <taxon>Endopterygota</taxon>
        <taxon>Lepidoptera</taxon>
        <taxon>Glossata</taxon>
        <taxon>Ditrysia</taxon>
        <taxon>Papilionoidea</taxon>
        <taxon>Nymphalidae</taxon>
        <taxon>Heliconiinae</taxon>
        <taxon>Argynnini</taxon>
        <taxon>Brenthis</taxon>
    </lineage>
</organism>
<evidence type="ECO:0000256" key="2">
    <source>
        <dbReference type="ARBA" id="ARBA00023186"/>
    </source>
</evidence>
<dbReference type="InterPro" id="IPR001623">
    <property type="entry name" value="DnaJ_domain"/>
</dbReference>
<dbReference type="Gene3D" id="1.10.287.110">
    <property type="entry name" value="DnaJ domain"/>
    <property type="match status" value="1"/>
</dbReference>
<gene>
    <name evidence="5" type="ORF">BINO364_LOCUS784</name>
</gene>
<dbReference type="GO" id="GO:0001671">
    <property type="term" value="F:ATPase activator activity"/>
    <property type="evidence" value="ECO:0007669"/>
    <property type="project" value="InterPro"/>
</dbReference>
<dbReference type="InterPro" id="IPR036386">
    <property type="entry name" value="HscB_C_sf"/>
</dbReference>
<keyword evidence="2" id="KW-0143">Chaperone</keyword>
<name>A0A8J9Y4T0_9NEOP</name>
<dbReference type="SUPFAM" id="SSF46565">
    <property type="entry name" value="Chaperone J-domain"/>
    <property type="match status" value="1"/>
</dbReference>
<dbReference type="CDD" id="cd06257">
    <property type="entry name" value="DnaJ"/>
    <property type="match status" value="1"/>
</dbReference>
<feature type="domain" description="J" evidence="4">
    <location>
        <begin position="54"/>
        <end position="126"/>
    </location>
</feature>
<dbReference type="GO" id="GO:0051259">
    <property type="term" value="P:protein complex oligomerization"/>
    <property type="evidence" value="ECO:0007669"/>
    <property type="project" value="InterPro"/>
</dbReference>
<dbReference type="SUPFAM" id="SSF47144">
    <property type="entry name" value="HSC20 (HSCB), C-terminal oligomerisation domain"/>
    <property type="match status" value="1"/>
</dbReference>
<keyword evidence="6" id="KW-1185">Reference proteome</keyword>
<dbReference type="AlphaFoldDB" id="A0A8J9Y4T0"/>
<dbReference type="EMBL" id="OV170221">
    <property type="protein sequence ID" value="CAH0713641.1"/>
    <property type="molecule type" value="Genomic_DNA"/>
</dbReference>
<dbReference type="Gene3D" id="1.20.1280.20">
    <property type="entry name" value="HscB, C-terminal domain"/>
    <property type="match status" value="1"/>
</dbReference>
<dbReference type="Proteomes" id="UP000838878">
    <property type="component" value="Chromosome 1"/>
</dbReference>
<proteinExistence type="inferred from homology"/>
<evidence type="ECO:0000256" key="1">
    <source>
        <dbReference type="ARBA" id="ARBA00010476"/>
    </source>
</evidence>
<sequence>MILERYLLNLTRKSNILFQIRNISCWSCGTHSNPTSNLFCSNCKALQKPEKYENYFKVLGVKETYDLNEDELAKKYKELQKHLHPDKYANRRKEEQEISAEYSSLVNNAYKTLLEPLARGIYMLKLRGKEISENTQIDHEFLMKIMEKNEEVENADTEEEIMRLNKENKNVINSLQKQLSIAFFDGDLKKVTHLLSRMKYYTSIDSQIQAAIRNKGIIR</sequence>
<dbReference type="SMART" id="SM00271">
    <property type="entry name" value="DnaJ"/>
    <property type="match status" value="1"/>
</dbReference>
<dbReference type="InterPro" id="IPR036869">
    <property type="entry name" value="J_dom_sf"/>
</dbReference>